<protein>
    <recommendedName>
        <fullName evidence="5">Restriction of telomere capping protein 4</fullName>
    </recommendedName>
</protein>
<comment type="subcellular location">
    <subcellularLocation>
        <location evidence="3">Cytoplasm</location>
    </subcellularLocation>
    <subcellularLocation>
        <location evidence="2">Nucleus</location>
    </subcellularLocation>
</comment>
<comment type="function">
    <text evidence="1">May be involved in a process influencing telomere capping.</text>
</comment>
<keyword evidence="6" id="KW-0963">Cytoplasm</keyword>
<feature type="region of interest" description="Disordered" evidence="8">
    <location>
        <begin position="1"/>
        <end position="411"/>
    </location>
</feature>
<sequence length="980" mass="108190">MEGHTDRWSRENTNMHSDKSIRVKRQPSRSEDRDSTGFEDLGQSGFHASGSRKGNSSKRSTSGNSKRTKASRTTSDSESSEDALLLSDDRATSVDYDDIPRGGKKERGKVLRAEDPFEKAVSTSKILKGLSFKKNRPADDEESLKENQRSRNAASSSRNSGTRNQKRLSLEEIFPTDSSTSVLKPVSRENPVSRTRPSRSSGQSTEGTRPRSQRSRSNMGLKKSGSIVVLSDEEESEESDQPSKKRIKRATSTRRAKSPSRSPSPDRTKKSKTRSFPAPSPLQTPVKRTCSQSRLPLPSPLASPNAEDADRTPAPLKPKSHLPPLSPLSSHNTLECTDTKGKGKAHAKNTEEKRAPRPFPMNLDDSPGSSPLSESSTARPAKRLSDDAGDDPESRKKRKTDDSDLEPNDFDYGDEYDSFFNTGIDPKTLCPFCDARLPKAPTPYLRDLIKEAIKKSVPDPRPTNQLGRKSKKISSWVHICQRHHFETELLPQAEANGWPKEIDFKKLEPRVSKLKSRLQEIIEDVEWKGQLGDDPERWELEAESPRASCVFWQDTLREVKGKGSNVAANVKSQFSSFDKIQPGYYGELGSVIIHHALFELFPPASIEPDLVAPLNPKEFIGRVLVPEVAVRLIMEDRKLRGASGFDEAVQILRKSAAYGVAMFPSDGGTSGSDGGDESHKNNSKEASSKSGSGATAVDEMLQEKARKRRKEIEVEEEIDQQQEEEKATRPKEKSARQTAADGPPATTAQRGRPRPKPKGVAKSSTRFDRPTDSGRSEGEYDSVLDDIDDGCDGVSDNDRATWEEMKALEAEMNMGFNYKALPPSSMDESTSKDIRPPSPTGSLFSNSSRTSKRRAAEKANSKIISVSSGTDSDEDEWSIAGDKKRSKGKRKAASRAPSAAPEERLEDDATPRATRPKPKPKAGGQEGTYMARARARRQNAEKHGTDPDGWSRSMRDMDTSPPLSPTNSKWLLSDDSQTLS</sequence>
<evidence type="ECO:0000313" key="11">
    <source>
        <dbReference type="Proteomes" id="UP001465976"/>
    </source>
</evidence>
<feature type="compositionally biased region" description="Low complexity" evidence="8">
    <location>
        <begin position="363"/>
        <end position="376"/>
    </location>
</feature>
<proteinExistence type="inferred from homology"/>
<feature type="compositionally biased region" description="Polar residues" evidence="8">
    <location>
        <begin position="840"/>
        <end position="849"/>
    </location>
</feature>
<dbReference type="InterPro" id="IPR028094">
    <property type="entry name" value="RTC4_C"/>
</dbReference>
<evidence type="ECO:0000256" key="3">
    <source>
        <dbReference type="ARBA" id="ARBA00004496"/>
    </source>
</evidence>
<evidence type="ECO:0000256" key="1">
    <source>
        <dbReference type="ARBA" id="ARBA00002738"/>
    </source>
</evidence>
<dbReference type="PANTHER" id="PTHR41391">
    <property type="entry name" value="RESTRICTION OF TELOMERE CAPPING PROTEIN 4"/>
    <property type="match status" value="1"/>
</dbReference>
<feature type="compositionally biased region" description="Basic and acidic residues" evidence="8">
    <location>
        <begin position="676"/>
        <end position="687"/>
    </location>
</feature>
<gene>
    <name evidence="10" type="ORF">V5O48_010287</name>
</gene>
<evidence type="ECO:0000256" key="4">
    <source>
        <dbReference type="ARBA" id="ARBA00009461"/>
    </source>
</evidence>
<feature type="compositionally biased region" description="Basic and acidic residues" evidence="8">
    <location>
        <begin position="87"/>
        <end position="118"/>
    </location>
</feature>
<feature type="compositionally biased region" description="Low complexity" evidence="8">
    <location>
        <begin position="150"/>
        <end position="160"/>
    </location>
</feature>
<feature type="compositionally biased region" description="Acidic residues" evidence="8">
    <location>
        <begin position="779"/>
        <end position="791"/>
    </location>
</feature>
<dbReference type="EMBL" id="JBAHYK010000732">
    <property type="protein sequence ID" value="KAL0571669.1"/>
    <property type="molecule type" value="Genomic_DNA"/>
</dbReference>
<name>A0ABR3F983_9AGAR</name>
<evidence type="ECO:0000259" key="9">
    <source>
        <dbReference type="SMART" id="SM01312"/>
    </source>
</evidence>
<feature type="compositionally biased region" description="Basic residues" evidence="8">
    <location>
        <begin position="244"/>
        <end position="258"/>
    </location>
</feature>
<reference evidence="10 11" key="1">
    <citation type="submission" date="2024-02" db="EMBL/GenBank/DDBJ databases">
        <title>A draft genome for the cacao thread blight pathogen Marasmius crinis-equi.</title>
        <authorList>
            <person name="Cohen S.P."/>
            <person name="Baruah I.K."/>
            <person name="Amoako-Attah I."/>
            <person name="Bukari Y."/>
            <person name="Meinhardt L.W."/>
            <person name="Bailey B.A."/>
        </authorList>
    </citation>
    <scope>NUCLEOTIDE SEQUENCE [LARGE SCALE GENOMIC DNA]</scope>
    <source>
        <strain evidence="10 11">GH-76</strain>
    </source>
</reference>
<feature type="compositionally biased region" description="Acidic residues" evidence="8">
    <location>
        <begin position="231"/>
        <end position="240"/>
    </location>
</feature>
<evidence type="ECO:0000313" key="10">
    <source>
        <dbReference type="EMBL" id="KAL0571669.1"/>
    </source>
</evidence>
<feature type="compositionally biased region" description="Basic and acidic residues" evidence="8">
    <location>
        <begin position="901"/>
        <end position="910"/>
    </location>
</feature>
<feature type="compositionally biased region" description="Low complexity" evidence="8">
    <location>
        <begin position="49"/>
        <end position="86"/>
    </location>
</feature>
<evidence type="ECO:0000256" key="5">
    <source>
        <dbReference type="ARBA" id="ARBA00015162"/>
    </source>
</evidence>
<feature type="compositionally biased region" description="Basic residues" evidence="8">
    <location>
        <begin position="884"/>
        <end position="893"/>
    </location>
</feature>
<feature type="region of interest" description="Disordered" evidence="8">
    <location>
        <begin position="667"/>
        <end position="797"/>
    </location>
</feature>
<comment type="caution">
    <text evidence="10">The sequence shown here is derived from an EMBL/GenBank/DDBJ whole genome shotgun (WGS) entry which is preliminary data.</text>
</comment>
<evidence type="ECO:0000256" key="8">
    <source>
        <dbReference type="SAM" id="MobiDB-lite"/>
    </source>
</evidence>
<feature type="compositionally biased region" description="Polar residues" evidence="8">
    <location>
        <begin position="190"/>
        <end position="207"/>
    </location>
</feature>
<dbReference type="PANTHER" id="PTHR41391:SF1">
    <property type="entry name" value="RESTRICTION OF TELOMERE CAPPING PROTEIN 4"/>
    <property type="match status" value="1"/>
</dbReference>
<dbReference type="SMART" id="SM01312">
    <property type="entry name" value="RTC4"/>
    <property type="match status" value="1"/>
</dbReference>
<accession>A0ABR3F983</accession>
<keyword evidence="11" id="KW-1185">Reference proteome</keyword>
<feature type="compositionally biased region" description="Polar residues" evidence="8">
    <location>
        <begin position="965"/>
        <end position="980"/>
    </location>
</feature>
<feature type="compositionally biased region" description="Low complexity" evidence="8">
    <location>
        <begin position="291"/>
        <end position="304"/>
    </location>
</feature>
<feature type="region of interest" description="Disordered" evidence="8">
    <location>
        <begin position="818"/>
        <end position="980"/>
    </location>
</feature>
<dbReference type="Proteomes" id="UP001465976">
    <property type="component" value="Unassembled WGS sequence"/>
</dbReference>
<evidence type="ECO:0000256" key="7">
    <source>
        <dbReference type="ARBA" id="ARBA00023242"/>
    </source>
</evidence>
<evidence type="ECO:0000256" key="2">
    <source>
        <dbReference type="ARBA" id="ARBA00004123"/>
    </source>
</evidence>
<feature type="compositionally biased region" description="Basic and acidic residues" evidence="8">
    <location>
        <begin position="723"/>
        <end position="735"/>
    </location>
</feature>
<feature type="compositionally biased region" description="Basic and acidic residues" evidence="8">
    <location>
        <begin position="1"/>
        <end position="10"/>
    </location>
</feature>
<feature type="compositionally biased region" description="Basic and acidic residues" evidence="8">
    <location>
        <begin position="765"/>
        <end position="778"/>
    </location>
</feature>
<keyword evidence="7" id="KW-0539">Nucleus</keyword>
<comment type="similarity">
    <text evidence="4">Belongs to the RTC4 family.</text>
</comment>
<organism evidence="10 11">
    <name type="scientific">Marasmius crinis-equi</name>
    <dbReference type="NCBI Taxonomy" id="585013"/>
    <lineage>
        <taxon>Eukaryota</taxon>
        <taxon>Fungi</taxon>
        <taxon>Dikarya</taxon>
        <taxon>Basidiomycota</taxon>
        <taxon>Agaricomycotina</taxon>
        <taxon>Agaricomycetes</taxon>
        <taxon>Agaricomycetidae</taxon>
        <taxon>Agaricales</taxon>
        <taxon>Marasmiineae</taxon>
        <taxon>Marasmiaceae</taxon>
        <taxon>Marasmius</taxon>
    </lineage>
</organism>
<dbReference type="Pfam" id="PF14474">
    <property type="entry name" value="RTC4"/>
    <property type="match status" value="1"/>
</dbReference>
<feature type="domain" description="Restriction of telomere capping protein 4 C-terminal" evidence="9">
    <location>
        <begin position="521"/>
        <end position="665"/>
    </location>
</feature>
<evidence type="ECO:0000256" key="6">
    <source>
        <dbReference type="ARBA" id="ARBA00022490"/>
    </source>
</evidence>
<feature type="compositionally biased region" description="Acidic residues" evidence="8">
    <location>
        <begin position="713"/>
        <end position="722"/>
    </location>
</feature>
<dbReference type="InterPro" id="IPR039024">
    <property type="entry name" value="RTC4"/>
</dbReference>